<dbReference type="EMBL" id="JACXVP010000009">
    <property type="protein sequence ID" value="KAG5586774.1"/>
    <property type="molecule type" value="Genomic_DNA"/>
</dbReference>
<evidence type="ECO:0000313" key="2">
    <source>
        <dbReference type="Proteomes" id="UP000824120"/>
    </source>
</evidence>
<reference evidence="1 2" key="1">
    <citation type="submission" date="2020-09" db="EMBL/GenBank/DDBJ databases">
        <title>De no assembly of potato wild relative species, Solanum commersonii.</title>
        <authorList>
            <person name="Cho K."/>
        </authorList>
    </citation>
    <scope>NUCLEOTIDE SEQUENCE [LARGE SCALE GENOMIC DNA]</scope>
    <source>
        <strain evidence="1">LZ3.2</strain>
        <tissue evidence="1">Leaf</tissue>
    </source>
</reference>
<sequence>MDDSSPYVRITRGTPFFVKVVDNLSSFSIRLTQDFGVNAGSMEKAKQVQVEKSIEELRYKKKMTQSKFRKTSTLRRLVALKLLKEEV</sequence>
<protein>
    <submittedName>
        <fullName evidence="1">Uncharacterized protein</fullName>
    </submittedName>
</protein>
<comment type="caution">
    <text evidence="1">The sequence shown here is derived from an EMBL/GenBank/DDBJ whole genome shotgun (WGS) entry which is preliminary data.</text>
</comment>
<organism evidence="1 2">
    <name type="scientific">Solanum commersonii</name>
    <name type="common">Commerson's wild potato</name>
    <name type="synonym">Commerson's nightshade</name>
    <dbReference type="NCBI Taxonomy" id="4109"/>
    <lineage>
        <taxon>Eukaryota</taxon>
        <taxon>Viridiplantae</taxon>
        <taxon>Streptophyta</taxon>
        <taxon>Embryophyta</taxon>
        <taxon>Tracheophyta</taxon>
        <taxon>Spermatophyta</taxon>
        <taxon>Magnoliopsida</taxon>
        <taxon>eudicotyledons</taxon>
        <taxon>Gunneridae</taxon>
        <taxon>Pentapetalae</taxon>
        <taxon>asterids</taxon>
        <taxon>lamiids</taxon>
        <taxon>Solanales</taxon>
        <taxon>Solanaceae</taxon>
        <taxon>Solanoideae</taxon>
        <taxon>Solaneae</taxon>
        <taxon>Solanum</taxon>
    </lineage>
</organism>
<evidence type="ECO:0000313" key="1">
    <source>
        <dbReference type="EMBL" id="KAG5586774.1"/>
    </source>
</evidence>
<proteinExistence type="predicted"/>
<gene>
    <name evidence="1" type="ORF">H5410_047208</name>
</gene>
<accession>A0A9J5XHZ2</accession>
<name>A0A9J5XHZ2_SOLCO</name>
<dbReference type="AlphaFoldDB" id="A0A9J5XHZ2"/>
<dbReference type="Proteomes" id="UP000824120">
    <property type="component" value="Chromosome 9"/>
</dbReference>
<keyword evidence="2" id="KW-1185">Reference proteome</keyword>